<dbReference type="AlphaFoldDB" id="A0A6J5TJ67"/>
<dbReference type="Proteomes" id="UP000507222">
    <property type="component" value="Unassembled WGS sequence"/>
</dbReference>
<dbReference type="PANTHER" id="PTHR46250">
    <property type="entry name" value="MYB/SANT-LIKE DNA-BINDING DOMAIN PROTEIN-RELATED"/>
    <property type="match status" value="1"/>
</dbReference>
<gene>
    <name evidence="1" type="ORF">CURHAP_LOCUS3378</name>
</gene>
<proteinExistence type="predicted"/>
<protein>
    <recommendedName>
        <fullName evidence="3">Myb/SANT-like domain-containing protein</fullName>
    </recommendedName>
</protein>
<accession>A0A6J5TJ67</accession>
<name>A0A6J5TJ67_PRUAR</name>
<evidence type="ECO:0000313" key="1">
    <source>
        <dbReference type="EMBL" id="CAB4263277.1"/>
    </source>
</evidence>
<dbReference type="EMBL" id="CAEKDK010000001">
    <property type="protein sequence ID" value="CAB4263277.1"/>
    <property type="molecule type" value="Genomic_DNA"/>
</dbReference>
<organism evidence="1 2">
    <name type="scientific">Prunus armeniaca</name>
    <name type="common">Apricot</name>
    <name type="synonym">Armeniaca vulgaris</name>
    <dbReference type="NCBI Taxonomy" id="36596"/>
    <lineage>
        <taxon>Eukaryota</taxon>
        <taxon>Viridiplantae</taxon>
        <taxon>Streptophyta</taxon>
        <taxon>Embryophyta</taxon>
        <taxon>Tracheophyta</taxon>
        <taxon>Spermatophyta</taxon>
        <taxon>Magnoliopsida</taxon>
        <taxon>eudicotyledons</taxon>
        <taxon>Gunneridae</taxon>
        <taxon>Pentapetalae</taxon>
        <taxon>rosids</taxon>
        <taxon>fabids</taxon>
        <taxon>Rosales</taxon>
        <taxon>Rosaceae</taxon>
        <taxon>Amygdaloideae</taxon>
        <taxon>Amygdaleae</taxon>
        <taxon>Prunus</taxon>
    </lineage>
</organism>
<sequence>MLEEEEEMQKSRGRGGDAALFSSLLHARLLTLLGLTPLDALSLSPTPTLQLQIYLLRMESEGNSQNFEQGKKGTRQSWPKFEEDAFLTMLDDFVAVGQRCETGLKACPHIESKLKKWKKQYSIVYDMHHKEAAEWRSKPFPLFDTLSNIFGKDHANGRRAEVPADMMEEQSNNEVNASDYCVQEDASPVSLNKEGSQSMNS</sequence>
<reference evidence="1 2" key="1">
    <citation type="submission" date="2020-05" db="EMBL/GenBank/DDBJ databases">
        <authorList>
            <person name="Campoy J."/>
            <person name="Schneeberger K."/>
            <person name="Spophaly S."/>
        </authorList>
    </citation>
    <scope>NUCLEOTIDE SEQUENCE [LARGE SCALE GENOMIC DNA]</scope>
    <source>
        <strain evidence="1">PruArmRojPasFocal</strain>
    </source>
</reference>
<evidence type="ECO:0000313" key="2">
    <source>
        <dbReference type="Proteomes" id="UP000507222"/>
    </source>
</evidence>
<evidence type="ECO:0008006" key="3">
    <source>
        <dbReference type="Google" id="ProtNLM"/>
    </source>
</evidence>
<dbReference type="PANTHER" id="PTHR46250:SF15">
    <property type="entry name" value="OS01G0523800 PROTEIN"/>
    <property type="match status" value="1"/>
</dbReference>